<protein>
    <submittedName>
        <fullName evidence="2">Uncharacterized protein</fullName>
    </submittedName>
</protein>
<comment type="caution">
    <text evidence="2">The sequence shown here is derived from an EMBL/GenBank/DDBJ whole genome shotgun (WGS) entry which is preliminary data.</text>
</comment>
<dbReference type="EMBL" id="JAOTPV010000016">
    <property type="protein sequence ID" value="KAJ4474251.1"/>
    <property type="molecule type" value="Genomic_DNA"/>
</dbReference>
<dbReference type="OrthoDB" id="2644397at2759"/>
<keyword evidence="1" id="KW-1133">Transmembrane helix</keyword>
<proteinExistence type="predicted"/>
<evidence type="ECO:0000313" key="3">
    <source>
        <dbReference type="Proteomes" id="UP001150266"/>
    </source>
</evidence>
<dbReference type="Proteomes" id="UP001150266">
    <property type="component" value="Unassembled WGS sequence"/>
</dbReference>
<sequence length="620" mass="67408">MAQVSTDHFSTLPVRKDYRISIALHIILVLVHVALIVVRFAGIGHNENRVIVPLGPRANTLSVAITIVSQIIGVVYLAGQVLVLQQLALRKVFHVSRTVTAVHDVYGAWNGLGSALSAVINQGKLATSLWGVVAVAVYLGGVSVLHITIPATLSLATFNRTYSATANVQHNTPSFPGGRVQEDMESAASALPLMSYLAHTNASLGIYGNLIFDSVTCAFSVLSPFVTTIPGYFPIYNRTILTNATIFHVTCGLMPTAEQNGTSNGLSWNVNTPIQNGSLSGDLVNPPFKLLAPYAIRLLPLNYKFSDIATSILLYASVNITDDQGHNGTILALDPPMNCVWTEDILDISWTTTVVGCNLQAEQKGVSFDTASKNITGSDIPPRNTSRDWQDWQPLVSGQDQLVETWGSISNIKTRTAIRTNNCSELYDWEPNQNFICGWDDYLTPAELYLNNQLGLSPVLSGQPRYEFNARSVSLANLELALENMTAAIYWACDEIDPSELPNEFATLSFIQVIAYVPKAHLNINTVPLIVGSVMSLILLVISVRLTSGHNHGIIDSELNMVGILQFMWLLGKGSPVQDQIADVQLPSTDNLRQAGLVSLKLSNSVIQRGVNADDWKTSE</sequence>
<reference evidence="2" key="1">
    <citation type="submission" date="2022-08" db="EMBL/GenBank/DDBJ databases">
        <title>A Global Phylogenomic Analysis of the Shiitake Genus Lentinula.</title>
        <authorList>
            <consortium name="DOE Joint Genome Institute"/>
            <person name="Sierra-Patev S."/>
            <person name="Min B."/>
            <person name="Naranjo-Ortiz M."/>
            <person name="Looney B."/>
            <person name="Konkel Z."/>
            <person name="Slot J.C."/>
            <person name="Sakamoto Y."/>
            <person name="Steenwyk J.L."/>
            <person name="Rokas A."/>
            <person name="Carro J."/>
            <person name="Camarero S."/>
            <person name="Ferreira P."/>
            <person name="Molpeceres G."/>
            <person name="Ruiz-Duenas F.J."/>
            <person name="Serrano A."/>
            <person name="Henrissat B."/>
            <person name="Drula E."/>
            <person name="Hughes K.W."/>
            <person name="Mata J.L."/>
            <person name="Ishikawa N.K."/>
            <person name="Vargas-Isla R."/>
            <person name="Ushijima S."/>
            <person name="Smith C.A."/>
            <person name="Ahrendt S."/>
            <person name="Andreopoulos W."/>
            <person name="He G."/>
            <person name="Labutti K."/>
            <person name="Lipzen A."/>
            <person name="Ng V."/>
            <person name="Riley R."/>
            <person name="Sandor L."/>
            <person name="Barry K."/>
            <person name="Martinez A.T."/>
            <person name="Xiao Y."/>
            <person name="Gibbons J.G."/>
            <person name="Terashima K."/>
            <person name="Grigoriev I.V."/>
            <person name="Hibbett D.S."/>
        </authorList>
    </citation>
    <scope>NUCLEOTIDE SEQUENCE</scope>
    <source>
        <strain evidence="2">JLM2183</strain>
    </source>
</reference>
<feature type="transmembrane region" description="Helical" evidence="1">
    <location>
        <begin position="20"/>
        <end position="41"/>
    </location>
</feature>
<accession>A0A9W9A4I6</accession>
<name>A0A9W9A4I6_9AGAR</name>
<keyword evidence="1" id="KW-0472">Membrane</keyword>
<gene>
    <name evidence="2" type="ORF">J3R30DRAFT_3295500</name>
</gene>
<keyword evidence="1" id="KW-0812">Transmembrane</keyword>
<organism evidence="2 3">
    <name type="scientific">Lentinula aciculospora</name>
    <dbReference type="NCBI Taxonomy" id="153920"/>
    <lineage>
        <taxon>Eukaryota</taxon>
        <taxon>Fungi</taxon>
        <taxon>Dikarya</taxon>
        <taxon>Basidiomycota</taxon>
        <taxon>Agaricomycotina</taxon>
        <taxon>Agaricomycetes</taxon>
        <taxon>Agaricomycetidae</taxon>
        <taxon>Agaricales</taxon>
        <taxon>Marasmiineae</taxon>
        <taxon>Omphalotaceae</taxon>
        <taxon>Lentinula</taxon>
    </lineage>
</organism>
<feature type="transmembrane region" description="Helical" evidence="1">
    <location>
        <begin position="129"/>
        <end position="149"/>
    </location>
</feature>
<dbReference type="AlphaFoldDB" id="A0A9W9A4I6"/>
<evidence type="ECO:0000313" key="2">
    <source>
        <dbReference type="EMBL" id="KAJ4474251.1"/>
    </source>
</evidence>
<evidence type="ECO:0000256" key="1">
    <source>
        <dbReference type="SAM" id="Phobius"/>
    </source>
</evidence>
<keyword evidence="3" id="KW-1185">Reference proteome</keyword>
<feature type="transmembrane region" description="Helical" evidence="1">
    <location>
        <begin position="61"/>
        <end position="84"/>
    </location>
</feature>